<dbReference type="Proteomes" id="UP000471521">
    <property type="component" value="Unassembled WGS sequence"/>
</dbReference>
<name>A0A6B0SI93_9EURY</name>
<dbReference type="EMBL" id="WUUU01000118">
    <property type="protein sequence ID" value="MXR21494.1"/>
    <property type="molecule type" value="Genomic_DNA"/>
</dbReference>
<comment type="caution">
    <text evidence="2">The sequence shown here is derived from an EMBL/GenBank/DDBJ whole genome shotgun (WGS) entry which is preliminary data.</text>
</comment>
<evidence type="ECO:0000259" key="1">
    <source>
        <dbReference type="Pfam" id="PF18545"/>
    </source>
</evidence>
<dbReference type="RefSeq" id="WP_159526963.1">
    <property type="nucleotide sequence ID" value="NZ_WUUU01000118.1"/>
</dbReference>
<dbReference type="OrthoDB" id="271604at2157"/>
<reference evidence="2 3" key="1">
    <citation type="submission" date="2019-12" db="EMBL/GenBank/DDBJ databases">
        <title>Isolation and characterization of three novel carbon monoxide-oxidizing members of Halobacteria from salione crusts and soils.</title>
        <authorList>
            <person name="Myers M.R."/>
            <person name="King G.M."/>
        </authorList>
    </citation>
    <scope>NUCLEOTIDE SEQUENCE [LARGE SCALE GENOMIC DNA]</scope>
    <source>
        <strain evidence="2 3">PCN9</strain>
    </source>
</reference>
<accession>A0A6B0SI93</accession>
<protein>
    <recommendedName>
        <fullName evidence="1">Halobacterial output domain-containing protein</fullName>
    </recommendedName>
</protein>
<organism evidence="2 3">
    <name type="scientific">Halobacterium bonnevillei</name>
    <dbReference type="NCBI Taxonomy" id="2692200"/>
    <lineage>
        <taxon>Archaea</taxon>
        <taxon>Methanobacteriati</taxon>
        <taxon>Methanobacteriota</taxon>
        <taxon>Stenosarchaea group</taxon>
        <taxon>Halobacteria</taxon>
        <taxon>Halobacteriales</taxon>
        <taxon>Halobacteriaceae</taxon>
        <taxon>Halobacterium</taxon>
    </lineage>
</organism>
<proteinExistence type="predicted"/>
<sequence length="87" mass="9232">MARERQTVSERVIQKVATASGTDALELPPLWDAIEPDALDTLVAGMVDGEVSFAYAGYDVTVTSDETISLQERPAGDSTVEVAATEC</sequence>
<dbReference type="Pfam" id="PF18545">
    <property type="entry name" value="HalOD1"/>
    <property type="match status" value="1"/>
</dbReference>
<dbReference type="InterPro" id="IPR040624">
    <property type="entry name" value="HalOD1"/>
</dbReference>
<keyword evidence="3" id="KW-1185">Reference proteome</keyword>
<evidence type="ECO:0000313" key="2">
    <source>
        <dbReference type="EMBL" id="MXR21494.1"/>
    </source>
</evidence>
<dbReference type="AlphaFoldDB" id="A0A6B0SI93"/>
<evidence type="ECO:0000313" key="3">
    <source>
        <dbReference type="Proteomes" id="UP000471521"/>
    </source>
</evidence>
<feature type="domain" description="Halobacterial output" evidence="1">
    <location>
        <begin position="5"/>
        <end position="70"/>
    </location>
</feature>
<gene>
    <name evidence="2" type="ORF">GRX66_13085</name>
</gene>